<dbReference type="Gene3D" id="3.40.50.720">
    <property type="entry name" value="NAD(P)-binding Rossmann-like Domain"/>
    <property type="match status" value="2"/>
</dbReference>
<organism evidence="3 4">
    <name type="scientific">Photobacterium halotolerans</name>
    <dbReference type="NCBI Taxonomy" id="265726"/>
    <lineage>
        <taxon>Bacteria</taxon>
        <taxon>Pseudomonadati</taxon>
        <taxon>Pseudomonadota</taxon>
        <taxon>Gammaproteobacteria</taxon>
        <taxon>Vibrionales</taxon>
        <taxon>Vibrionaceae</taxon>
        <taxon>Photobacterium</taxon>
    </lineage>
</organism>
<feature type="domain" description="NAD-dependent epimerase/dehydratase" evidence="1">
    <location>
        <begin position="389"/>
        <end position="605"/>
    </location>
</feature>
<reference evidence="3 4" key="1">
    <citation type="submission" date="2017-05" db="EMBL/GenBank/DDBJ databases">
        <title>High clonality and local adaptation shapes Vibrionaceae linages within an endangered oasis.</title>
        <authorList>
            <person name="Vazquez-Rosas-Landa M."/>
        </authorList>
    </citation>
    <scope>NUCLEOTIDE SEQUENCE [LARGE SCALE GENOMIC DNA]</scope>
    <source>
        <strain evidence="3 4">P46_P4S1P180</strain>
    </source>
</reference>
<dbReference type="EMBL" id="WXWW01000134">
    <property type="protein sequence ID" value="NAW65280.1"/>
    <property type="molecule type" value="Genomic_DNA"/>
</dbReference>
<dbReference type="Gene3D" id="3.30.360.10">
    <property type="entry name" value="Dihydrodipicolinate Reductase, domain 2"/>
    <property type="match status" value="1"/>
</dbReference>
<evidence type="ECO:0000259" key="2">
    <source>
        <dbReference type="Pfam" id="PF01408"/>
    </source>
</evidence>
<comment type="caution">
    <text evidence="3">The sequence shown here is derived from an EMBL/GenBank/DDBJ whole genome shotgun (WGS) entry which is preliminary data.</text>
</comment>
<dbReference type="PANTHER" id="PTHR43377:SF1">
    <property type="entry name" value="BILIVERDIN REDUCTASE A"/>
    <property type="match status" value="1"/>
</dbReference>
<dbReference type="PANTHER" id="PTHR43377">
    <property type="entry name" value="BILIVERDIN REDUCTASE A"/>
    <property type="match status" value="1"/>
</dbReference>
<evidence type="ECO:0000313" key="4">
    <source>
        <dbReference type="Proteomes" id="UP000465712"/>
    </source>
</evidence>
<dbReference type="RefSeq" id="WP_161444265.1">
    <property type="nucleotide sequence ID" value="NZ_WXWW01000134.1"/>
</dbReference>
<dbReference type="SUPFAM" id="SSF55347">
    <property type="entry name" value="Glyceraldehyde-3-phosphate dehydrogenase-like, C-terminal domain"/>
    <property type="match status" value="1"/>
</dbReference>
<dbReference type="SUPFAM" id="SSF51735">
    <property type="entry name" value="NAD(P)-binding Rossmann-fold domains"/>
    <property type="match status" value="2"/>
</dbReference>
<dbReference type="InterPro" id="IPR001509">
    <property type="entry name" value="Epimerase_deHydtase"/>
</dbReference>
<evidence type="ECO:0000259" key="1">
    <source>
        <dbReference type="Pfam" id="PF01370"/>
    </source>
</evidence>
<dbReference type="GO" id="GO:0000166">
    <property type="term" value="F:nucleotide binding"/>
    <property type="evidence" value="ECO:0007669"/>
    <property type="project" value="InterPro"/>
</dbReference>
<evidence type="ECO:0000313" key="3">
    <source>
        <dbReference type="EMBL" id="NAW65280.1"/>
    </source>
</evidence>
<accession>A0A7X4WCE4</accession>
<dbReference type="Proteomes" id="UP000465712">
    <property type="component" value="Unassembled WGS sequence"/>
</dbReference>
<sequence length="741" mass="81047">MTAKTDKKVILIGAGYISDIHAAAIRSLDGIRLCAVVDPNLSAAQALAERHHIPLYFSTVEQALAETEFTAAHVLTPPNLHYALASQLLRHGKHVLVEKPLAETEEECEALISLAQQHGVTLAVNQNFIFHPVMERARQHLANNDIGPVKSVSLRYEMPLRQLTAGQFSHWMFRQPVNLLLEQAVHPLSQLMSLFGRPTAQSMANKMLGKLSQIQQLSHGQPFIQRLDAIGELDIPLHFAFAMGQDFPVWEMQITGEDGCLRLDFVRQQAIVQSRSRFLPALDTAVTACAQAGSLLSQGLRQFTNYALTTAGLKASQDPFLLSMKTSIGQFYQAIATGQPLLHDGAFGRDLVALCHHLASQSQGADRLTATQPPVHHTAKPDGYQPFDVLVIGGTGFIGRHVVTQLLAKHYSVGVMARNIQALAAFYHQPAVQLIQGDVCDPAALDAAVQRATYVINLAHGGASGDWEAIKHAMVDSARFIAQACQTHQITRLVHLGSIASLYLGSDRTMIHSDTPPDPAADQRAHYARAKAMADHLLLHESKGQDLVVLRPGIVVGEGGPVNHTGVGFFNNNQYFIGWNLGHNPLPFVLAGDVASATVSALTAPGIAGKSLNLVGDVRPSAREYVAMISKGLGRPYRYVPQFTFWLYLQELGKWTIKRLSGRNTTLPALRDLRSRALNARFDTSVEKRLLNWQPVSDWDCFYQRAILVHRAPPATMPAAQAPRNEKPVPLAVQADKVASE</sequence>
<dbReference type="Pfam" id="PF01370">
    <property type="entry name" value="Epimerase"/>
    <property type="match status" value="1"/>
</dbReference>
<dbReference type="Pfam" id="PF01408">
    <property type="entry name" value="GFO_IDH_MocA"/>
    <property type="match status" value="1"/>
</dbReference>
<dbReference type="InterPro" id="IPR051450">
    <property type="entry name" value="Gfo/Idh/MocA_Oxidoreductases"/>
</dbReference>
<dbReference type="InterPro" id="IPR036291">
    <property type="entry name" value="NAD(P)-bd_dom_sf"/>
</dbReference>
<protein>
    <submittedName>
        <fullName evidence="3">Gfo/Idh/MocA family oxidoreductase</fullName>
    </submittedName>
</protein>
<dbReference type="AlphaFoldDB" id="A0A7X4WCE4"/>
<proteinExistence type="predicted"/>
<name>A0A7X4WCE4_9GAMM</name>
<feature type="domain" description="Gfo/Idh/MocA-like oxidoreductase N-terminal" evidence="2">
    <location>
        <begin position="8"/>
        <end position="125"/>
    </location>
</feature>
<gene>
    <name evidence="3" type="ORF">CAG72_08630</name>
</gene>
<dbReference type="InterPro" id="IPR000683">
    <property type="entry name" value="Gfo/Idh/MocA-like_OxRdtase_N"/>
</dbReference>